<keyword evidence="3" id="KW-0812">Transmembrane</keyword>
<dbReference type="GO" id="GO:0000209">
    <property type="term" value="P:protein polyubiquitination"/>
    <property type="evidence" value="ECO:0007669"/>
    <property type="project" value="TreeGrafter"/>
</dbReference>
<feature type="repeat" description="NHL" evidence="2">
    <location>
        <begin position="183"/>
        <end position="222"/>
    </location>
</feature>
<accession>A0A819Z0Y7</accession>
<keyword evidence="1" id="KW-0677">Repeat</keyword>
<dbReference type="PANTHER" id="PTHR24104:SF25">
    <property type="entry name" value="PROTEIN LIN-41"/>
    <property type="match status" value="1"/>
</dbReference>
<dbReference type="SUPFAM" id="SSF101898">
    <property type="entry name" value="NHL repeat"/>
    <property type="match status" value="1"/>
</dbReference>
<gene>
    <name evidence="4" type="ORF">OXD698_LOCUS39074</name>
</gene>
<name>A0A819Z0Y7_9BILA</name>
<feature type="transmembrane region" description="Helical" evidence="3">
    <location>
        <begin position="7"/>
        <end position="29"/>
    </location>
</feature>
<dbReference type="InterPro" id="IPR011042">
    <property type="entry name" value="6-blade_b-propeller_TolB-like"/>
</dbReference>
<dbReference type="AlphaFoldDB" id="A0A819Z0Y7"/>
<dbReference type="GO" id="GO:0008270">
    <property type="term" value="F:zinc ion binding"/>
    <property type="evidence" value="ECO:0007669"/>
    <property type="project" value="UniProtKB-KW"/>
</dbReference>
<evidence type="ECO:0000313" key="4">
    <source>
        <dbReference type="EMBL" id="CAF4169381.1"/>
    </source>
</evidence>
<dbReference type="GO" id="GO:0061630">
    <property type="term" value="F:ubiquitin protein ligase activity"/>
    <property type="evidence" value="ECO:0007669"/>
    <property type="project" value="TreeGrafter"/>
</dbReference>
<dbReference type="Gene3D" id="2.40.10.500">
    <property type="match status" value="2"/>
</dbReference>
<sequence length="360" mass="38975">MKILNASFEFIIIFIVQILVIVFLFHLGISYNQPKLCANATWNQTAITFANITTVGTQPVGMFVNTDNSVYVADQANGRIQVWLNGSTTLTGNYSGGLSAPRNVFATDNGDVYVDNGNTNYRVDKWGWNSTSSVPAMYVCGQCNGLFVDINNMLYCAMSTYHQVGSKALDTRLNVWNIVAGTGTAGSTPSTLNQPNGIFVDNNLNLYVADYSNNRIQKFASGQLNGTTIVTGAIILSGPTSVIFDADGYMFITDMKNQRLIGSGPNGFRCIAACSGLYGSSSSQLYNPHVISFDTYGNIFVVDQFNNRVQKFLLLPNSCNGTTTVTTMVTVTSMNNTQSVSLTTTVPGISSTTAPYLNRM</sequence>
<dbReference type="InterPro" id="IPR001258">
    <property type="entry name" value="NHL_repeat"/>
</dbReference>
<dbReference type="PROSITE" id="PS51125">
    <property type="entry name" value="NHL"/>
    <property type="match status" value="1"/>
</dbReference>
<protein>
    <recommendedName>
        <fullName evidence="6">NHL repeat containing protein</fullName>
    </recommendedName>
</protein>
<dbReference type="Proteomes" id="UP000663844">
    <property type="component" value="Unassembled WGS sequence"/>
</dbReference>
<comment type="caution">
    <text evidence="4">The sequence shown here is derived from an EMBL/GenBank/DDBJ whole genome shotgun (WGS) entry which is preliminary data.</text>
</comment>
<keyword evidence="3" id="KW-1133">Transmembrane helix</keyword>
<evidence type="ECO:0000256" key="2">
    <source>
        <dbReference type="PROSITE-ProRule" id="PRU00504"/>
    </source>
</evidence>
<dbReference type="CDD" id="cd05819">
    <property type="entry name" value="NHL"/>
    <property type="match status" value="1"/>
</dbReference>
<evidence type="ECO:0008006" key="6">
    <source>
        <dbReference type="Google" id="ProtNLM"/>
    </source>
</evidence>
<dbReference type="Gene3D" id="2.120.10.30">
    <property type="entry name" value="TolB, C-terminal domain"/>
    <property type="match status" value="1"/>
</dbReference>
<reference evidence="4" key="1">
    <citation type="submission" date="2021-02" db="EMBL/GenBank/DDBJ databases">
        <authorList>
            <person name="Nowell W R."/>
        </authorList>
    </citation>
    <scope>NUCLEOTIDE SEQUENCE</scope>
</reference>
<dbReference type="EMBL" id="CAJOAZ010007734">
    <property type="protein sequence ID" value="CAF4169381.1"/>
    <property type="molecule type" value="Genomic_DNA"/>
</dbReference>
<evidence type="ECO:0000313" key="5">
    <source>
        <dbReference type="Proteomes" id="UP000663844"/>
    </source>
</evidence>
<dbReference type="InterPro" id="IPR050952">
    <property type="entry name" value="TRIM-NHL_E3_ligases"/>
</dbReference>
<evidence type="ECO:0000256" key="1">
    <source>
        <dbReference type="ARBA" id="ARBA00022737"/>
    </source>
</evidence>
<organism evidence="4 5">
    <name type="scientific">Adineta steineri</name>
    <dbReference type="NCBI Taxonomy" id="433720"/>
    <lineage>
        <taxon>Eukaryota</taxon>
        <taxon>Metazoa</taxon>
        <taxon>Spiralia</taxon>
        <taxon>Gnathifera</taxon>
        <taxon>Rotifera</taxon>
        <taxon>Eurotatoria</taxon>
        <taxon>Bdelloidea</taxon>
        <taxon>Adinetida</taxon>
        <taxon>Adinetidae</taxon>
        <taxon>Adineta</taxon>
    </lineage>
</organism>
<keyword evidence="3" id="KW-0472">Membrane</keyword>
<evidence type="ECO:0000256" key="3">
    <source>
        <dbReference type="SAM" id="Phobius"/>
    </source>
</evidence>
<proteinExistence type="predicted"/>
<dbReference type="GO" id="GO:0043161">
    <property type="term" value="P:proteasome-mediated ubiquitin-dependent protein catabolic process"/>
    <property type="evidence" value="ECO:0007669"/>
    <property type="project" value="TreeGrafter"/>
</dbReference>
<dbReference type="PANTHER" id="PTHR24104">
    <property type="entry name" value="E3 UBIQUITIN-PROTEIN LIGASE NHLRC1-RELATED"/>
    <property type="match status" value="1"/>
</dbReference>
<dbReference type="Pfam" id="PF01436">
    <property type="entry name" value="NHL"/>
    <property type="match status" value="1"/>
</dbReference>